<dbReference type="RefSeq" id="WP_316543814.1">
    <property type="nucleotide sequence ID" value="NZ_CP094473.1"/>
</dbReference>
<proteinExistence type="predicted"/>
<name>A0ABU3TZY1_9FIRM</name>
<keyword evidence="3" id="KW-1185">Reference proteome</keyword>
<dbReference type="Proteomes" id="UP001263246">
    <property type="component" value="Unassembled WGS sequence"/>
</dbReference>
<reference evidence="2 3" key="1">
    <citation type="submission" date="2023-10" db="EMBL/GenBank/DDBJ databases">
        <title>Host Genetic Regulation of Human Gut Microbial Structural Variation.</title>
        <authorList>
            <person name="Harmsen H.J.M."/>
        </authorList>
    </citation>
    <scope>NUCLEOTIDE SEQUENCE [LARGE SCALE GENOMIC DNA]</scope>
    <source>
        <strain evidence="2 3">HTF-F</strain>
    </source>
</reference>
<accession>A0ABU3TZY1</accession>
<evidence type="ECO:0000313" key="2">
    <source>
        <dbReference type="EMBL" id="MDU8688862.1"/>
    </source>
</evidence>
<dbReference type="EMBL" id="JAWHPR010000004">
    <property type="protein sequence ID" value="MDU8688862.1"/>
    <property type="molecule type" value="Genomic_DNA"/>
</dbReference>
<organism evidence="2 3">
    <name type="scientific">Faecalibacterium wellingii</name>
    <dbReference type="NCBI Taxonomy" id="2929491"/>
    <lineage>
        <taxon>Bacteria</taxon>
        <taxon>Bacillati</taxon>
        <taxon>Bacillota</taxon>
        <taxon>Clostridia</taxon>
        <taxon>Eubacteriales</taxon>
        <taxon>Oscillospiraceae</taxon>
        <taxon>Faecalibacterium</taxon>
    </lineage>
</organism>
<sequence length="79" mass="8887">MGEENLNPRDAYRVMLRDYPDVLNIDQMCEVLSVSTKTGYALLKKGSVQHLKVGRSYRIPKAHLLTYLIGFAPGHAVRA</sequence>
<feature type="domain" description="Helix-turn-helix" evidence="1">
    <location>
        <begin position="22"/>
        <end position="68"/>
    </location>
</feature>
<dbReference type="InterPro" id="IPR010093">
    <property type="entry name" value="SinI_DNA-bd"/>
</dbReference>
<comment type="caution">
    <text evidence="2">The sequence shown here is derived from an EMBL/GenBank/DDBJ whole genome shotgun (WGS) entry which is preliminary data.</text>
</comment>
<evidence type="ECO:0000313" key="3">
    <source>
        <dbReference type="Proteomes" id="UP001263246"/>
    </source>
</evidence>
<protein>
    <submittedName>
        <fullName evidence="2">Helix-turn-helix domain-containing protein</fullName>
    </submittedName>
</protein>
<dbReference type="NCBIfam" id="TIGR01764">
    <property type="entry name" value="excise"/>
    <property type="match status" value="1"/>
</dbReference>
<evidence type="ECO:0000259" key="1">
    <source>
        <dbReference type="Pfam" id="PF12728"/>
    </source>
</evidence>
<dbReference type="Pfam" id="PF12728">
    <property type="entry name" value="HTH_17"/>
    <property type="match status" value="1"/>
</dbReference>
<dbReference type="InterPro" id="IPR041657">
    <property type="entry name" value="HTH_17"/>
</dbReference>
<gene>
    <name evidence="2" type="ORF">RX402_08915</name>
</gene>